<dbReference type="AlphaFoldDB" id="A0A8X6TV02"/>
<accession>A0A8X6TV02</accession>
<keyword evidence="2" id="KW-1185">Reference proteome</keyword>
<evidence type="ECO:0000313" key="2">
    <source>
        <dbReference type="Proteomes" id="UP000887013"/>
    </source>
</evidence>
<protein>
    <submittedName>
        <fullName evidence="1">Uncharacterized protein</fullName>
    </submittedName>
</protein>
<name>A0A8X6TV02_NEPPI</name>
<gene>
    <name evidence="1" type="ORF">NPIL_503831</name>
</gene>
<sequence>MLPLRKCLAVMVSENVLKKFQIRRDVSFRRPSFFRSDTEHAGMLPFKKSYRAFSLFEKEDQNILHTSGIFSEKYFCIKATFGSCHGDFGFENSPASFATSQRKKETAEEKRNIWGILLLKRAILAH</sequence>
<dbReference type="OrthoDB" id="10439593at2759"/>
<proteinExistence type="predicted"/>
<reference evidence="1" key="1">
    <citation type="submission" date="2020-08" db="EMBL/GenBank/DDBJ databases">
        <title>Multicomponent nature underlies the extraordinary mechanical properties of spider dragline silk.</title>
        <authorList>
            <person name="Kono N."/>
            <person name="Nakamura H."/>
            <person name="Mori M."/>
            <person name="Yoshida Y."/>
            <person name="Ohtoshi R."/>
            <person name="Malay A.D."/>
            <person name="Moran D.A.P."/>
            <person name="Tomita M."/>
            <person name="Numata K."/>
            <person name="Arakawa K."/>
        </authorList>
    </citation>
    <scope>NUCLEOTIDE SEQUENCE</scope>
</reference>
<comment type="caution">
    <text evidence="1">The sequence shown here is derived from an EMBL/GenBank/DDBJ whole genome shotgun (WGS) entry which is preliminary data.</text>
</comment>
<organism evidence="1 2">
    <name type="scientific">Nephila pilipes</name>
    <name type="common">Giant wood spider</name>
    <name type="synonym">Nephila maculata</name>
    <dbReference type="NCBI Taxonomy" id="299642"/>
    <lineage>
        <taxon>Eukaryota</taxon>
        <taxon>Metazoa</taxon>
        <taxon>Ecdysozoa</taxon>
        <taxon>Arthropoda</taxon>
        <taxon>Chelicerata</taxon>
        <taxon>Arachnida</taxon>
        <taxon>Araneae</taxon>
        <taxon>Araneomorphae</taxon>
        <taxon>Entelegynae</taxon>
        <taxon>Araneoidea</taxon>
        <taxon>Nephilidae</taxon>
        <taxon>Nephila</taxon>
    </lineage>
</organism>
<dbReference type="Proteomes" id="UP000887013">
    <property type="component" value="Unassembled WGS sequence"/>
</dbReference>
<evidence type="ECO:0000313" key="1">
    <source>
        <dbReference type="EMBL" id="GFT49146.1"/>
    </source>
</evidence>
<dbReference type="EMBL" id="BMAW01016467">
    <property type="protein sequence ID" value="GFT49146.1"/>
    <property type="molecule type" value="Genomic_DNA"/>
</dbReference>